<dbReference type="GO" id="GO:0005524">
    <property type="term" value="F:ATP binding"/>
    <property type="evidence" value="ECO:0007669"/>
    <property type="project" value="UniProtKB-UniRule"/>
</dbReference>
<keyword evidence="5 11" id="KW-0547">Nucleotide-binding</keyword>
<feature type="binding site" evidence="11">
    <location>
        <position position="58"/>
    </location>
    <ligand>
        <name>ATP</name>
        <dbReference type="ChEBI" id="CHEBI:30616"/>
    </ligand>
</feature>
<sequence length="885" mass="103160">MPAAARPGSLKDPEIAELFDKDDPEKIFEDLREIGHGSFGAVYYARCLVTREIVAIKKMSYLGKQSLEKWQDILKEIRFLRQLKHPNTIEYKGCYLRDHTAWLVMEYCLGSASDIIEVHKRPLKEEEIAAICEGVLRGLNYLHSLDRIHRDVKAGNILLTENGTVKLADFGSASIKCPANSFVGTPYWMAPEVILAMDEGQYDGKVDVWSLGITCVELAERKPPYFNMNAMSALYHIAQNDTPQLQSPEWSDVFKHFVESCLKKSPIDRPTSGKLLSHQFVTRQRSPQVLIDLIQRTKAAVRELDNLNYRKMKKILMVDSSENESTVGDADDTPDEQTGGDSSKSNSITSEHSIHSMGVSASSQSSSTNSLPPADPNSRNRHKATNSAMIGDHGGNNFATIRTTSIVTKQQKEHMQEEMHEQMSGYKRMRREHQGALIKLEERCKMDMDAHKQLLDKEYESLLLRFSKELEKLQVRHIQELNKKQKQNIAGEKHLYKEITCKQEADRKQFEAQKKKEYKTNKERWKRELSLDDSTPKRQRDATLQNHKENLKQLDAQEEQRLLRGQKEYLDLEMRKYKRRKLLAYHKLEQDLLREELNKRQQQLEQAHSMLLRHHEKTQDLEYRQQKAVHQLKEEQVLRQHQTEVQNQEDYMKRAERELMKKHALELKQQPKSLKQKEMQIRKQFRETCKIQTRQYKALKSQILQTTAKDEQKAVIKKLKEEQRRKLALLGDQYEQSIAEMLQKQSIRLDESQVVDGKKLKDKLYYELDILMAYQSKNKMQAEAQRNRERMELEDRVAVRRSLLKQKMDQETQQFSQERSERIRLLHEKQNMELEQFDEESARLGFSALAISEACKEFCDDDSFSGSMLSLTHSNSSTSFPPTSL</sequence>
<keyword evidence="4" id="KW-0808">Transferase</keyword>
<comment type="catalytic activity">
    <reaction evidence="9">
        <text>L-threonyl-[protein] + ATP = O-phospho-L-threonyl-[protein] + ADP + H(+)</text>
        <dbReference type="Rhea" id="RHEA:46608"/>
        <dbReference type="Rhea" id="RHEA-COMP:11060"/>
        <dbReference type="Rhea" id="RHEA-COMP:11605"/>
        <dbReference type="ChEBI" id="CHEBI:15378"/>
        <dbReference type="ChEBI" id="CHEBI:30013"/>
        <dbReference type="ChEBI" id="CHEBI:30616"/>
        <dbReference type="ChEBI" id="CHEBI:61977"/>
        <dbReference type="ChEBI" id="CHEBI:456216"/>
        <dbReference type="EC" id="2.7.11.1"/>
    </reaction>
</comment>
<dbReference type="AlphaFoldDB" id="A0AAW2H9X2"/>
<reference evidence="15" key="1">
    <citation type="journal article" date="2024" name="Gigascience">
        <title>Chromosome-level genome of the poultry shaft louse Menopon gallinae provides insight into the host-switching and adaptive evolution of parasitic lice.</title>
        <authorList>
            <person name="Xu Y."/>
            <person name="Ma L."/>
            <person name="Liu S."/>
            <person name="Liang Y."/>
            <person name="Liu Q."/>
            <person name="He Z."/>
            <person name="Tian L."/>
            <person name="Duan Y."/>
            <person name="Cai W."/>
            <person name="Li H."/>
            <person name="Song F."/>
        </authorList>
    </citation>
    <scope>NUCLEOTIDE SEQUENCE</scope>
    <source>
        <strain evidence="15">Cailab_2023a</strain>
    </source>
</reference>
<dbReference type="InterPro" id="IPR051234">
    <property type="entry name" value="TAO_STE20_kinase"/>
</dbReference>
<evidence type="ECO:0000313" key="15">
    <source>
        <dbReference type="EMBL" id="KAL0266581.1"/>
    </source>
</evidence>
<dbReference type="PANTHER" id="PTHR47167">
    <property type="entry name" value="SERINE/THREONINE-PROTEIN KINASE TAO1-LIKE PROTEIN"/>
    <property type="match status" value="1"/>
</dbReference>
<evidence type="ECO:0000256" key="10">
    <source>
        <dbReference type="ARBA" id="ARBA00048679"/>
    </source>
</evidence>
<comment type="catalytic activity">
    <reaction evidence="10">
        <text>L-seryl-[protein] + ATP = O-phospho-L-seryl-[protein] + ADP + H(+)</text>
        <dbReference type="Rhea" id="RHEA:17989"/>
        <dbReference type="Rhea" id="RHEA-COMP:9863"/>
        <dbReference type="Rhea" id="RHEA-COMP:11604"/>
        <dbReference type="ChEBI" id="CHEBI:15378"/>
        <dbReference type="ChEBI" id="CHEBI:29999"/>
        <dbReference type="ChEBI" id="CHEBI:30616"/>
        <dbReference type="ChEBI" id="CHEBI:83421"/>
        <dbReference type="ChEBI" id="CHEBI:456216"/>
        <dbReference type="EC" id="2.7.11.1"/>
    </reaction>
</comment>
<comment type="caution">
    <text evidence="15">The sequence shown here is derived from an EMBL/GenBank/DDBJ whole genome shotgun (WGS) entry which is preliminary data.</text>
</comment>
<evidence type="ECO:0000256" key="4">
    <source>
        <dbReference type="ARBA" id="ARBA00022679"/>
    </source>
</evidence>
<keyword evidence="3" id="KW-0723">Serine/threonine-protein kinase</keyword>
<dbReference type="SMART" id="SM00220">
    <property type="entry name" value="S_TKc"/>
    <property type="match status" value="1"/>
</dbReference>
<dbReference type="EC" id="2.7.11.1" evidence="2"/>
<evidence type="ECO:0000256" key="7">
    <source>
        <dbReference type="ARBA" id="ARBA00022840"/>
    </source>
</evidence>
<dbReference type="Gene3D" id="1.10.510.10">
    <property type="entry name" value="Transferase(Phosphotransferase) domain 1"/>
    <property type="match status" value="1"/>
</dbReference>
<feature type="compositionally biased region" description="Basic and acidic residues" evidence="13">
    <location>
        <begin position="527"/>
        <end position="552"/>
    </location>
</feature>
<dbReference type="Gene3D" id="3.30.200.20">
    <property type="entry name" value="Phosphorylase Kinase, domain 1"/>
    <property type="match status" value="1"/>
</dbReference>
<keyword evidence="8 12" id="KW-0175">Coiled coil</keyword>
<dbReference type="CDD" id="cd06607">
    <property type="entry name" value="STKc_TAO"/>
    <property type="match status" value="1"/>
</dbReference>
<feature type="region of interest" description="Disordered" evidence="13">
    <location>
        <begin position="320"/>
        <end position="398"/>
    </location>
</feature>
<evidence type="ECO:0000259" key="14">
    <source>
        <dbReference type="PROSITE" id="PS50011"/>
    </source>
</evidence>
<feature type="domain" description="Protein kinase" evidence="14">
    <location>
        <begin position="28"/>
        <end position="281"/>
    </location>
</feature>
<keyword evidence="6" id="KW-0418">Kinase</keyword>
<evidence type="ECO:0000256" key="13">
    <source>
        <dbReference type="SAM" id="MobiDB-lite"/>
    </source>
</evidence>
<dbReference type="FunFam" id="3.30.200.20:FF:000029">
    <property type="entry name" value="Serine/threonine-protein kinase TAO2, putative"/>
    <property type="match status" value="1"/>
</dbReference>
<feature type="coiled-coil region" evidence="12">
    <location>
        <begin position="585"/>
        <end position="614"/>
    </location>
</feature>
<evidence type="ECO:0000256" key="8">
    <source>
        <dbReference type="ARBA" id="ARBA00023054"/>
    </source>
</evidence>
<evidence type="ECO:0000256" key="12">
    <source>
        <dbReference type="SAM" id="Coils"/>
    </source>
</evidence>
<dbReference type="SUPFAM" id="SSF56112">
    <property type="entry name" value="Protein kinase-like (PK-like)"/>
    <property type="match status" value="1"/>
</dbReference>
<feature type="compositionally biased region" description="Polar residues" evidence="13">
    <location>
        <begin position="339"/>
        <end position="351"/>
    </location>
</feature>
<dbReference type="EMBL" id="JARGDH010000005">
    <property type="protein sequence ID" value="KAL0266581.1"/>
    <property type="molecule type" value="Genomic_DNA"/>
</dbReference>
<protein>
    <recommendedName>
        <fullName evidence="2">non-specific serine/threonine protein kinase</fullName>
        <ecNumber evidence="2">2.7.11.1</ecNumber>
    </recommendedName>
</protein>
<accession>A0AAW2H9X2</accession>
<dbReference type="PANTHER" id="PTHR47167:SF4">
    <property type="entry name" value="SERINE_THREONINE-PROTEIN KINASE TAO"/>
    <property type="match status" value="1"/>
</dbReference>
<evidence type="ECO:0000256" key="11">
    <source>
        <dbReference type="PROSITE-ProRule" id="PRU10141"/>
    </source>
</evidence>
<organism evidence="15">
    <name type="scientific">Menopon gallinae</name>
    <name type="common">poultry shaft louse</name>
    <dbReference type="NCBI Taxonomy" id="328185"/>
    <lineage>
        <taxon>Eukaryota</taxon>
        <taxon>Metazoa</taxon>
        <taxon>Ecdysozoa</taxon>
        <taxon>Arthropoda</taxon>
        <taxon>Hexapoda</taxon>
        <taxon>Insecta</taxon>
        <taxon>Pterygota</taxon>
        <taxon>Neoptera</taxon>
        <taxon>Paraneoptera</taxon>
        <taxon>Psocodea</taxon>
        <taxon>Troctomorpha</taxon>
        <taxon>Phthiraptera</taxon>
        <taxon>Amblycera</taxon>
        <taxon>Menoponidae</taxon>
        <taxon>Menopon</taxon>
    </lineage>
</organism>
<evidence type="ECO:0000256" key="5">
    <source>
        <dbReference type="ARBA" id="ARBA00022741"/>
    </source>
</evidence>
<name>A0AAW2H9X2_9NEOP</name>
<dbReference type="GO" id="GO:0004674">
    <property type="term" value="F:protein serine/threonine kinase activity"/>
    <property type="evidence" value="ECO:0007669"/>
    <property type="project" value="UniProtKB-KW"/>
</dbReference>
<dbReference type="EMBL" id="JARGDH010000005">
    <property type="protein sequence ID" value="KAL0266580.1"/>
    <property type="molecule type" value="Genomic_DNA"/>
</dbReference>
<evidence type="ECO:0000256" key="6">
    <source>
        <dbReference type="ARBA" id="ARBA00022777"/>
    </source>
</evidence>
<proteinExistence type="inferred from homology"/>
<evidence type="ECO:0000256" key="2">
    <source>
        <dbReference type="ARBA" id="ARBA00012513"/>
    </source>
</evidence>
<dbReference type="FunFam" id="1.10.510.10:FF:000030">
    <property type="entry name" value="Serine/threonine-protein kinase TAO2, putative"/>
    <property type="match status" value="1"/>
</dbReference>
<dbReference type="InterPro" id="IPR017441">
    <property type="entry name" value="Protein_kinase_ATP_BS"/>
</dbReference>
<dbReference type="InterPro" id="IPR011009">
    <property type="entry name" value="Kinase-like_dom_sf"/>
</dbReference>
<feature type="region of interest" description="Disordered" evidence="13">
    <location>
        <begin position="527"/>
        <end position="556"/>
    </location>
</feature>
<dbReference type="PROSITE" id="PS00107">
    <property type="entry name" value="PROTEIN_KINASE_ATP"/>
    <property type="match status" value="1"/>
</dbReference>
<feature type="compositionally biased region" description="Low complexity" evidence="13">
    <location>
        <begin position="356"/>
        <end position="370"/>
    </location>
</feature>
<dbReference type="InterPro" id="IPR000719">
    <property type="entry name" value="Prot_kinase_dom"/>
</dbReference>
<evidence type="ECO:0000256" key="3">
    <source>
        <dbReference type="ARBA" id="ARBA00022527"/>
    </source>
</evidence>
<dbReference type="PROSITE" id="PS50011">
    <property type="entry name" value="PROTEIN_KINASE_DOM"/>
    <property type="match status" value="1"/>
</dbReference>
<evidence type="ECO:0000256" key="1">
    <source>
        <dbReference type="ARBA" id="ARBA00008874"/>
    </source>
</evidence>
<evidence type="ECO:0000256" key="9">
    <source>
        <dbReference type="ARBA" id="ARBA00047899"/>
    </source>
</evidence>
<comment type="similarity">
    <text evidence="1">Belongs to the protein kinase superfamily. STE Ser/Thr protein kinase family. STE20 subfamily.</text>
</comment>
<gene>
    <name evidence="15" type="ORF">PYX00_009082</name>
</gene>
<dbReference type="GO" id="GO:0005737">
    <property type="term" value="C:cytoplasm"/>
    <property type="evidence" value="ECO:0007669"/>
    <property type="project" value="TreeGrafter"/>
</dbReference>
<keyword evidence="7 11" id="KW-0067">ATP-binding</keyword>
<dbReference type="Pfam" id="PF00069">
    <property type="entry name" value="Pkinase"/>
    <property type="match status" value="1"/>
</dbReference>